<dbReference type="EMBL" id="FNMZ01000006">
    <property type="protein sequence ID" value="SDX54006.1"/>
    <property type="molecule type" value="Genomic_DNA"/>
</dbReference>
<keyword evidence="5 9" id="KW-0812">Transmembrane</keyword>
<evidence type="ECO:0000256" key="4">
    <source>
        <dbReference type="ARBA" id="ARBA00022519"/>
    </source>
</evidence>
<keyword evidence="7 9" id="KW-0472">Membrane</keyword>
<gene>
    <name evidence="11" type="ORF">SAMN05444336_106122</name>
</gene>
<evidence type="ECO:0000256" key="8">
    <source>
        <dbReference type="ARBA" id="ARBA00038436"/>
    </source>
</evidence>
<dbReference type="GO" id="GO:0005886">
    <property type="term" value="C:plasma membrane"/>
    <property type="evidence" value="ECO:0007669"/>
    <property type="project" value="UniProtKB-SubCell"/>
</dbReference>
<evidence type="ECO:0000313" key="11">
    <source>
        <dbReference type="EMBL" id="SDX54006.1"/>
    </source>
</evidence>
<feature type="domain" description="Tripartite ATP-independent periplasmic transporters DctQ component" evidence="10">
    <location>
        <begin position="30"/>
        <end position="160"/>
    </location>
</feature>
<evidence type="ECO:0000313" key="12">
    <source>
        <dbReference type="Proteomes" id="UP000199118"/>
    </source>
</evidence>
<proteinExistence type="inferred from homology"/>
<dbReference type="GO" id="GO:0022857">
    <property type="term" value="F:transmembrane transporter activity"/>
    <property type="evidence" value="ECO:0007669"/>
    <property type="project" value="UniProtKB-UniRule"/>
</dbReference>
<comment type="subunit">
    <text evidence="9">The complex comprises the extracytoplasmic solute receptor protein and the two transmembrane proteins.</text>
</comment>
<evidence type="ECO:0000256" key="3">
    <source>
        <dbReference type="ARBA" id="ARBA00022475"/>
    </source>
</evidence>
<dbReference type="InterPro" id="IPR055348">
    <property type="entry name" value="DctQ"/>
</dbReference>
<organism evidence="11 12">
    <name type="scientific">Albimonas donghaensis</name>
    <dbReference type="NCBI Taxonomy" id="356660"/>
    <lineage>
        <taxon>Bacteria</taxon>
        <taxon>Pseudomonadati</taxon>
        <taxon>Pseudomonadota</taxon>
        <taxon>Alphaproteobacteria</taxon>
        <taxon>Rhodobacterales</taxon>
        <taxon>Paracoccaceae</taxon>
        <taxon>Albimonas</taxon>
    </lineage>
</organism>
<comment type="subcellular location">
    <subcellularLocation>
        <location evidence="1 9">Cell inner membrane</location>
        <topology evidence="1 9">Multi-pass membrane protein</topology>
    </subcellularLocation>
</comment>
<comment type="function">
    <text evidence="9">Part of the tripartite ATP-independent periplasmic (TRAP) transport system.</text>
</comment>
<dbReference type="STRING" id="356660.SAMN05444336_106122"/>
<name>A0A1H3CIU9_9RHOB</name>
<dbReference type="Pfam" id="PF04290">
    <property type="entry name" value="DctQ"/>
    <property type="match status" value="1"/>
</dbReference>
<dbReference type="InterPro" id="IPR007387">
    <property type="entry name" value="TRAP_DctQ"/>
</dbReference>
<dbReference type="OrthoDB" id="9794346at2"/>
<dbReference type="Proteomes" id="UP000199118">
    <property type="component" value="Unassembled WGS sequence"/>
</dbReference>
<dbReference type="AlphaFoldDB" id="A0A1H3CIU9"/>
<evidence type="ECO:0000259" key="10">
    <source>
        <dbReference type="Pfam" id="PF04290"/>
    </source>
</evidence>
<keyword evidence="12" id="KW-1185">Reference proteome</keyword>
<comment type="similarity">
    <text evidence="8 9">Belongs to the TRAP transporter small permease family.</text>
</comment>
<feature type="transmembrane region" description="Helical" evidence="9">
    <location>
        <begin position="51"/>
        <end position="70"/>
    </location>
</feature>
<reference evidence="11 12" key="1">
    <citation type="submission" date="2016-10" db="EMBL/GenBank/DDBJ databases">
        <authorList>
            <person name="de Groot N.N."/>
        </authorList>
    </citation>
    <scope>NUCLEOTIDE SEQUENCE [LARGE SCALE GENOMIC DNA]</scope>
    <source>
        <strain evidence="11 12">DSM 17890</strain>
    </source>
</reference>
<evidence type="ECO:0000256" key="9">
    <source>
        <dbReference type="RuleBase" id="RU369079"/>
    </source>
</evidence>
<evidence type="ECO:0000256" key="5">
    <source>
        <dbReference type="ARBA" id="ARBA00022692"/>
    </source>
</evidence>
<dbReference type="PANTHER" id="PTHR35011">
    <property type="entry name" value="2,3-DIKETO-L-GULONATE TRAP TRANSPORTER SMALL PERMEASE PROTEIN YIAM"/>
    <property type="match status" value="1"/>
</dbReference>
<sequence>MPPIARAYVRRIDRINRAVGRVAMWGIVAMIAVLFWSAVSKTVFLPSLWTLEAAQFLMVAYFLLGGPYSMQTGDHVRMDLLYSRWSPRTRAIVDSVTCLALIFYLTFLLLGGLSSTQYAIAFGERSYSAWRPYMWPIKTVMCVAILLMLLQAIAQLIRDIAAARGEPLPPFTPTEGPA</sequence>
<feature type="transmembrane region" description="Helical" evidence="9">
    <location>
        <begin position="91"/>
        <end position="113"/>
    </location>
</feature>
<keyword evidence="6 9" id="KW-1133">Transmembrane helix</keyword>
<protein>
    <recommendedName>
        <fullName evidence="9">TRAP transporter small permease protein</fullName>
    </recommendedName>
</protein>
<dbReference type="RefSeq" id="WP_092683606.1">
    <property type="nucleotide sequence ID" value="NZ_FNMZ01000006.1"/>
</dbReference>
<feature type="transmembrane region" description="Helical" evidence="9">
    <location>
        <begin position="133"/>
        <end position="154"/>
    </location>
</feature>
<keyword evidence="2 9" id="KW-0813">Transport</keyword>
<evidence type="ECO:0000256" key="1">
    <source>
        <dbReference type="ARBA" id="ARBA00004429"/>
    </source>
</evidence>
<accession>A0A1H3CIU9</accession>
<feature type="transmembrane region" description="Helical" evidence="9">
    <location>
        <begin position="21"/>
        <end position="39"/>
    </location>
</feature>
<dbReference type="PANTHER" id="PTHR35011:SF4">
    <property type="entry name" value="SLL1102 PROTEIN"/>
    <property type="match status" value="1"/>
</dbReference>
<evidence type="ECO:0000256" key="7">
    <source>
        <dbReference type="ARBA" id="ARBA00023136"/>
    </source>
</evidence>
<keyword evidence="3" id="KW-1003">Cell membrane</keyword>
<keyword evidence="4 9" id="KW-0997">Cell inner membrane</keyword>
<evidence type="ECO:0000256" key="6">
    <source>
        <dbReference type="ARBA" id="ARBA00022989"/>
    </source>
</evidence>
<evidence type="ECO:0000256" key="2">
    <source>
        <dbReference type="ARBA" id="ARBA00022448"/>
    </source>
</evidence>